<sequence length="269" mass="28798">MAEPMLQLDALCVRYGARVVLDGLSLAPVEPGTTIGLLGPNGVGKSTLLRALARLASATGRAAFGSFDLLSGSRREHTRQVGYLPQTLPQPSSLLVYEAVRSALRATCGGLSDATHDRRLQQVFTRLRLHPLAMSPLDRLSGGQRQMVGLAQVLVRDTPLLLLDEPTSALDLRWQLLALEAVGDAARRRGAIVLVAMHDLNLASRFCDRLVLLSADGLVADGAPADVLTPPNLRRAYRVDARVERTASGDYVALAERAIPDEPALACDA</sequence>
<dbReference type="GO" id="GO:0005524">
    <property type="term" value="F:ATP binding"/>
    <property type="evidence" value="ECO:0007669"/>
    <property type="project" value="UniProtKB-KW"/>
</dbReference>
<feature type="domain" description="ABC transporter" evidence="5">
    <location>
        <begin position="6"/>
        <end position="240"/>
    </location>
</feature>
<dbReference type="PANTHER" id="PTHR42794">
    <property type="entry name" value="HEMIN IMPORT ATP-BINDING PROTEIN HMUV"/>
    <property type="match status" value="1"/>
</dbReference>
<dbReference type="RefSeq" id="WP_048250915.1">
    <property type="nucleotide sequence ID" value="NZ_LDWR01000063.1"/>
</dbReference>
<protein>
    <submittedName>
        <fullName evidence="6">ABC transporter</fullName>
    </submittedName>
</protein>
<dbReference type="PATRIC" id="fig|292.27.peg.7378"/>
<comment type="caution">
    <text evidence="6">The sequence shown here is derived from an EMBL/GenBank/DDBJ whole genome shotgun (WGS) entry which is preliminary data.</text>
</comment>
<name>A0A0J5W8X0_BURCE</name>
<evidence type="ECO:0000256" key="4">
    <source>
        <dbReference type="ARBA" id="ARBA00022840"/>
    </source>
</evidence>
<evidence type="ECO:0000313" key="6">
    <source>
        <dbReference type="EMBL" id="KML47319.1"/>
    </source>
</evidence>
<organism evidence="6 7">
    <name type="scientific">Burkholderia cepacia</name>
    <name type="common">Pseudomonas cepacia</name>
    <dbReference type="NCBI Taxonomy" id="292"/>
    <lineage>
        <taxon>Bacteria</taxon>
        <taxon>Pseudomonadati</taxon>
        <taxon>Pseudomonadota</taxon>
        <taxon>Betaproteobacteria</taxon>
        <taxon>Burkholderiales</taxon>
        <taxon>Burkholderiaceae</taxon>
        <taxon>Burkholderia</taxon>
        <taxon>Burkholderia cepacia complex</taxon>
    </lineage>
</organism>
<dbReference type="Gene3D" id="3.40.50.300">
    <property type="entry name" value="P-loop containing nucleotide triphosphate hydrolases"/>
    <property type="match status" value="1"/>
</dbReference>
<evidence type="ECO:0000313" key="7">
    <source>
        <dbReference type="Proteomes" id="UP000036338"/>
    </source>
</evidence>
<dbReference type="InterPro" id="IPR027417">
    <property type="entry name" value="P-loop_NTPase"/>
</dbReference>
<keyword evidence="4" id="KW-0067">ATP-binding</keyword>
<dbReference type="SUPFAM" id="SSF52540">
    <property type="entry name" value="P-loop containing nucleoside triphosphate hydrolases"/>
    <property type="match status" value="1"/>
</dbReference>
<dbReference type="SMART" id="SM00382">
    <property type="entry name" value="AAA"/>
    <property type="match status" value="1"/>
</dbReference>
<dbReference type="AlphaFoldDB" id="A0A0J5W8X0"/>
<dbReference type="EMBL" id="LDWR01000063">
    <property type="protein sequence ID" value="KML47319.1"/>
    <property type="molecule type" value="Genomic_DNA"/>
</dbReference>
<dbReference type="PROSITE" id="PS00211">
    <property type="entry name" value="ABC_TRANSPORTER_1"/>
    <property type="match status" value="1"/>
</dbReference>
<evidence type="ECO:0000256" key="3">
    <source>
        <dbReference type="ARBA" id="ARBA00022741"/>
    </source>
</evidence>
<gene>
    <name evidence="6" type="ORF">VL15_32405</name>
</gene>
<keyword evidence="3" id="KW-0547">Nucleotide-binding</keyword>
<accession>A0A0J5W8X0</accession>
<dbReference type="PROSITE" id="PS50893">
    <property type="entry name" value="ABC_TRANSPORTER_2"/>
    <property type="match status" value="1"/>
</dbReference>
<keyword evidence="2" id="KW-0997">Cell inner membrane</keyword>
<dbReference type="Pfam" id="PF00005">
    <property type="entry name" value="ABC_tran"/>
    <property type="match status" value="1"/>
</dbReference>
<proteinExistence type="predicted"/>
<dbReference type="InterPro" id="IPR017871">
    <property type="entry name" value="ABC_transporter-like_CS"/>
</dbReference>
<evidence type="ECO:0000259" key="5">
    <source>
        <dbReference type="PROSITE" id="PS50893"/>
    </source>
</evidence>
<keyword evidence="1" id="KW-1003">Cell membrane</keyword>
<dbReference type="InterPro" id="IPR003439">
    <property type="entry name" value="ABC_transporter-like_ATP-bd"/>
</dbReference>
<reference evidence="6 7" key="1">
    <citation type="submission" date="2015-05" db="EMBL/GenBank/DDBJ databases">
        <title>Draft genome of Burkholderia cepacia LK29.</title>
        <authorList>
            <person name="Chan X.Y."/>
        </authorList>
    </citation>
    <scope>NUCLEOTIDE SEQUENCE [LARGE SCALE GENOMIC DNA]</scope>
    <source>
        <strain evidence="6 7">LK29</strain>
    </source>
</reference>
<dbReference type="Proteomes" id="UP000036338">
    <property type="component" value="Unassembled WGS sequence"/>
</dbReference>
<keyword evidence="2" id="KW-0472">Membrane</keyword>
<evidence type="ECO:0000256" key="2">
    <source>
        <dbReference type="ARBA" id="ARBA00022519"/>
    </source>
</evidence>
<evidence type="ECO:0000256" key="1">
    <source>
        <dbReference type="ARBA" id="ARBA00022475"/>
    </source>
</evidence>
<dbReference type="PANTHER" id="PTHR42794:SF2">
    <property type="entry name" value="ABC TRANSPORTER ATP-BINDING PROTEIN"/>
    <property type="match status" value="1"/>
</dbReference>
<dbReference type="InterPro" id="IPR003593">
    <property type="entry name" value="AAA+_ATPase"/>
</dbReference>
<dbReference type="CDD" id="cd03214">
    <property type="entry name" value="ABC_Iron-Siderophores_B12_Hemin"/>
    <property type="match status" value="1"/>
</dbReference>
<dbReference type="GO" id="GO:0016887">
    <property type="term" value="F:ATP hydrolysis activity"/>
    <property type="evidence" value="ECO:0007669"/>
    <property type="project" value="InterPro"/>
</dbReference>